<organism evidence="2">
    <name type="scientific">Anguilla anguilla</name>
    <name type="common">European freshwater eel</name>
    <name type="synonym">Muraena anguilla</name>
    <dbReference type="NCBI Taxonomy" id="7936"/>
    <lineage>
        <taxon>Eukaryota</taxon>
        <taxon>Metazoa</taxon>
        <taxon>Chordata</taxon>
        <taxon>Craniata</taxon>
        <taxon>Vertebrata</taxon>
        <taxon>Euteleostomi</taxon>
        <taxon>Actinopterygii</taxon>
        <taxon>Neopterygii</taxon>
        <taxon>Teleostei</taxon>
        <taxon>Anguilliformes</taxon>
        <taxon>Anguillidae</taxon>
        <taxon>Anguilla</taxon>
    </lineage>
</organism>
<keyword evidence="1" id="KW-0812">Transmembrane</keyword>
<keyword evidence="1" id="KW-0472">Membrane</keyword>
<feature type="transmembrane region" description="Helical" evidence="1">
    <location>
        <begin position="20"/>
        <end position="38"/>
    </location>
</feature>
<dbReference type="AlphaFoldDB" id="A0A0E9SXS0"/>
<sequence>MLFDLEPLSWFTLCTVLPQLTEITMTIGKHLVLVILYFKCNAY</sequence>
<protein>
    <submittedName>
        <fullName evidence="2">Uncharacterized protein</fullName>
    </submittedName>
</protein>
<evidence type="ECO:0000256" key="1">
    <source>
        <dbReference type="SAM" id="Phobius"/>
    </source>
</evidence>
<reference evidence="2" key="1">
    <citation type="submission" date="2014-11" db="EMBL/GenBank/DDBJ databases">
        <authorList>
            <person name="Amaro Gonzalez C."/>
        </authorList>
    </citation>
    <scope>NUCLEOTIDE SEQUENCE</scope>
</reference>
<reference evidence="2" key="2">
    <citation type="journal article" date="2015" name="Fish Shellfish Immunol.">
        <title>Early steps in the European eel (Anguilla anguilla)-Vibrio vulnificus interaction in the gills: Role of the RtxA13 toxin.</title>
        <authorList>
            <person name="Callol A."/>
            <person name="Pajuelo D."/>
            <person name="Ebbesson L."/>
            <person name="Teles M."/>
            <person name="MacKenzie S."/>
            <person name="Amaro C."/>
        </authorList>
    </citation>
    <scope>NUCLEOTIDE SEQUENCE</scope>
</reference>
<evidence type="ECO:0000313" key="2">
    <source>
        <dbReference type="EMBL" id="JAH46057.1"/>
    </source>
</evidence>
<proteinExistence type="predicted"/>
<keyword evidence="1" id="KW-1133">Transmembrane helix</keyword>
<name>A0A0E9SXS0_ANGAN</name>
<dbReference type="EMBL" id="GBXM01062520">
    <property type="protein sequence ID" value="JAH46057.1"/>
    <property type="molecule type" value="Transcribed_RNA"/>
</dbReference>
<accession>A0A0E9SXS0</accession>